<dbReference type="EMBL" id="JAUHHV010000002">
    <property type="protein sequence ID" value="KAK1432926.1"/>
    <property type="molecule type" value="Genomic_DNA"/>
</dbReference>
<dbReference type="AlphaFoldDB" id="A0AAD8L538"/>
<evidence type="ECO:0000313" key="1">
    <source>
        <dbReference type="EMBL" id="KAK1432926.1"/>
    </source>
</evidence>
<keyword evidence="2" id="KW-1185">Reference proteome</keyword>
<proteinExistence type="predicted"/>
<gene>
    <name evidence="1" type="ORF">QVD17_09829</name>
</gene>
<sequence length="71" mass="8292">MSVASIDYTDDENRYATQHNTDEIRAQAHIDSENLIQYTTTYQNNYVVDSENRIKIEKKDISHLTSKKLTL</sequence>
<name>A0AAD8L538_TARER</name>
<accession>A0AAD8L538</accession>
<evidence type="ECO:0000313" key="2">
    <source>
        <dbReference type="Proteomes" id="UP001229421"/>
    </source>
</evidence>
<organism evidence="1 2">
    <name type="scientific">Tagetes erecta</name>
    <name type="common">African marigold</name>
    <dbReference type="NCBI Taxonomy" id="13708"/>
    <lineage>
        <taxon>Eukaryota</taxon>
        <taxon>Viridiplantae</taxon>
        <taxon>Streptophyta</taxon>
        <taxon>Embryophyta</taxon>
        <taxon>Tracheophyta</taxon>
        <taxon>Spermatophyta</taxon>
        <taxon>Magnoliopsida</taxon>
        <taxon>eudicotyledons</taxon>
        <taxon>Gunneridae</taxon>
        <taxon>Pentapetalae</taxon>
        <taxon>asterids</taxon>
        <taxon>campanulids</taxon>
        <taxon>Asterales</taxon>
        <taxon>Asteraceae</taxon>
        <taxon>Asteroideae</taxon>
        <taxon>Heliantheae alliance</taxon>
        <taxon>Tageteae</taxon>
        <taxon>Tagetes</taxon>
    </lineage>
</organism>
<reference evidence="1" key="1">
    <citation type="journal article" date="2023" name="bioRxiv">
        <title>Improved chromosome-level genome assembly for marigold (Tagetes erecta).</title>
        <authorList>
            <person name="Jiang F."/>
            <person name="Yuan L."/>
            <person name="Wang S."/>
            <person name="Wang H."/>
            <person name="Xu D."/>
            <person name="Wang A."/>
            <person name="Fan W."/>
        </authorList>
    </citation>
    <scope>NUCLEOTIDE SEQUENCE</scope>
    <source>
        <strain evidence="1">WSJ</strain>
        <tissue evidence="1">Leaf</tissue>
    </source>
</reference>
<comment type="caution">
    <text evidence="1">The sequence shown here is derived from an EMBL/GenBank/DDBJ whole genome shotgun (WGS) entry which is preliminary data.</text>
</comment>
<dbReference type="Proteomes" id="UP001229421">
    <property type="component" value="Unassembled WGS sequence"/>
</dbReference>
<protein>
    <submittedName>
        <fullName evidence="1">Uncharacterized protein</fullName>
    </submittedName>
</protein>